<keyword evidence="5 8" id="KW-1133">Transmembrane helix</keyword>
<feature type="transmembrane region" description="Helical" evidence="8">
    <location>
        <begin position="29"/>
        <end position="48"/>
    </location>
</feature>
<protein>
    <submittedName>
        <fullName evidence="9">Cation:proton antiporter</fullName>
    </submittedName>
</protein>
<comment type="similarity">
    <text evidence="2">Belongs to the CPA3 antiporters (TC 2.A.63) subunit E family.</text>
</comment>
<gene>
    <name evidence="9" type="ORF">CEY15_08150</name>
</gene>
<keyword evidence="6 8" id="KW-0472">Membrane</keyword>
<dbReference type="RefSeq" id="WP_017838360.1">
    <property type="nucleotide sequence ID" value="NZ_NTGA01000014.1"/>
</dbReference>
<keyword evidence="4 8" id="KW-0812">Transmembrane</keyword>
<keyword evidence="3" id="KW-1003">Cell membrane</keyword>
<evidence type="ECO:0000256" key="4">
    <source>
        <dbReference type="ARBA" id="ARBA00022692"/>
    </source>
</evidence>
<dbReference type="OrthoDB" id="4773693at2"/>
<dbReference type="PANTHER" id="PTHR34584">
    <property type="entry name" value="NA(+)/H(+) ANTIPORTER SUBUNIT E1"/>
    <property type="match status" value="1"/>
</dbReference>
<feature type="compositionally biased region" description="Acidic residues" evidence="7">
    <location>
        <begin position="126"/>
        <end position="143"/>
    </location>
</feature>
<dbReference type="Pfam" id="PF01899">
    <property type="entry name" value="MNHE"/>
    <property type="match status" value="1"/>
</dbReference>
<feature type="region of interest" description="Disordered" evidence="7">
    <location>
        <begin position="124"/>
        <end position="143"/>
    </location>
</feature>
<evidence type="ECO:0000256" key="8">
    <source>
        <dbReference type="SAM" id="Phobius"/>
    </source>
</evidence>
<evidence type="ECO:0000313" key="10">
    <source>
        <dbReference type="Proteomes" id="UP000218810"/>
    </source>
</evidence>
<evidence type="ECO:0000313" key="9">
    <source>
        <dbReference type="EMBL" id="PAY23539.1"/>
    </source>
</evidence>
<name>A0A2A2WQM8_9ACTN</name>
<evidence type="ECO:0000256" key="1">
    <source>
        <dbReference type="ARBA" id="ARBA00004651"/>
    </source>
</evidence>
<dbReference type="GO" id="GO:0005886">
    <property type="term" value="C:plasma membrane"/>
    <property type="evidence" value="ECO:0007669"/>
    <property type="project" value="UniProtKB-SubCell"/>
</dbReference>
<dbReference type="AlphaFoldDB" id="A0A2A2WQM8"/>
<evidence type="ECO:0000256" key="6">
    <source>
        <dbReference type="ARBA" id="ARBA00023136"/>
    </source>
</evidence>
<dbReference type="InterPro" id="IPR002758">
    <property type="entry name" value="Cation_antiport_E"/>
</dbReference>
<comment type="subcellular location">
    <subcellularLocation>
        <location evidence="1">Cell membrane</location>
        <topology evidence="1">Multi-pass membrane protein</topology>
    </subcellularLocation>
</comment>
<reference evidence="10" key="1">
    <citation type="submission" date="2017-09" db="EMBL/GenBank/DDBJ databases">
        <authorList>
            <person name="Zhang Y."/>
            <person name="Huang X."/>
            <person name="Liu J."/>
            <person name="Lu L."/>
            <person name="Peng K."/>
        </authorList>
    </citation>
    <scope>NUCLEOTIDE SEQUENCE [LARGE SCALE GENOMIC DNA]</scope>
    <source>
        <strain evidence="10">S-XJ-1</strain>
    </source>
</reference>
<dbReference type="PANTHER" id="PTHR34584:SF1">
    <property type="entry name" value="NA(+)_H(+) ANTIPORTER SUBUNIT E1"/>
    <property type="match status" value="1"/>
</dbReference>
<dbReference type="GO" id="GO:0008324">
    <property type="term" value="F:monoatomic cation transmembrane transporter activity"/>
    <property type="evidence" value="ECO:0007669"/>
    <property type="project" value="InterPro"/>
</dbReference>
<comment type="caution">
    <text evidence="9">The sequence shown here is derived from an EMBL/GenBank/DDBJ whole genome shotgun (WGS) entry which is preliminary data.</text>
</comment>
<dbReference type="Proteomes" id="UP000218810">
    <property type="component" value="Unassembled WGS sequence"/>
</dbReference>
<evidence type="ECO:0000256" key="7">
    <source>
        <dbReference type="SAM" id="MobiDB-lite"/>
    </source>
</evidence>
<sequence>MIRYARSGIVRFLPLLLLWWVLAEGDPRFWYYGLAAAVAATALSLRAIPPARDRTGRRPWAAPQLAGWFLLQLLRGGADVARRALDPRMPISPHTLRLPIRSGTPAGRRLALWMINLMPGTLVVDEGSDEDQGTDEGEGSDDDEATDWVELHVLAENIDAAHAWAGLEHRLGRIFGS</sequence>
<keyword evidence="10" id="KW-1185">Reference proteome</keyword>
<proteinExistence type="inferred from homology"/>
<dbReference type="EMBL" id="NTGA01000014">
    <property type="protein sequence ID" value="PAY23539.1"/>
    <property type="molecule type" value="Genomic_DNA"/>
</dbReference>
<evidence type="ECO:0000256" key="2">
    <source>
        <dbReference type="ARBA" id="ARBA00006228"/>
    </source>
</evidence>
<evidence type="ECO:0000256" key="3">
    <source>
        <dbReference type="ARBA" id="ARBA00022475"/>
    </source>
</evidence>
<organism evidence="9 10">
    <name type="scientific">Dietzia natronolimnaea</name>
    <dbReference type="NCBI Taxonomy" id="161920"/>
    <lineage>
        <taxon>Bacteria</taxon>
        <taxon>Bacillati</taxon>
        <taxon>Actinomycetota</taxon>
        <taxon>Actinomycetes</taxon>
        <taxon>Mycobacteriales</taxon>
        <taxon>Dietziaceae</taxon>
        <taxon>Dietzia</taxon>
    </lineage>
</organism>
<accession>A0A2A2WQM8</accession>
<evidence type="ECO:0000256" key="5">
    <source>
        <dbReference type="ARBA" id="ARBA00022989"/>
    </source>
</evidence>
<feature type="transmembrane region" description="Helical" evidence="8">
    <location>
        <begin position="7"/>
        <end position="23"/>
    </location>
</feature>